<feature type="compositionally biased region" description="Low complexity" evidence="1">
    <location>
        <begin position="217"/>
        <end position="252"/>
    </location>
</feature>
<dbReference type="AlphaFoldDB" id="A0A1C3WEU4"/>
<dbReference type="STRING" id="52131.GA0061100_11730"/>
<evidence type="ECO:0000313" key="3">
    <source>
        <dbReference type="Proteomes" id="UP000186228"/>
    </source>
</evidence>
<evidence type="ECO:0000256" key="1">
    <source>
        <dbReference type="SAM" id="MobiDB-lite"/>
    </source>
</evidence>
<protein>
    <submittedName>
        <fullName evidence="2">Uncharacterized protein</fullName>
    </submittedName>
</protein>
<feature type="region of interest" description="Disordered" evidence="1">
    <location>
        <begin position="202"/>
        <end position="252"/>
    </location>
</feature>
<feature type="region of interest" description="Disordered" evidence="1">
    <location>
        <begin position="472"/>
        <end position="553"/>
    </location>
</feature>
<dbReference type="OrthoDB" id="8404831at2"/>
<name>A0A1C3WEU4_9HYPH</name>
<feature type="compositionally biased region" description="Acidic residues" evidence="1">
    <location>
        <begin position="487"/>
        <end position="506"/>
    </location>
</feature>
<dbReference type="EMBL" id="FMAC01000017">
    <property type="protein sequence ID" value="SCB38530.1"/>
    <property type="molecule type" value="Genomic_DNA"/>
</dbReference>
<reference evidence="3" key="1">
    <citation type="submission" date="2016-08" db="EMBL/GenBank/DDBJ databases">
        <authorList>
            <person name="Varghese N."/>
            <person name="Submissions Spin"/>
        </authorList>
    </citation>
    <scope>NUCLEOTIDE SEQUENCE [LARGE SCALE GENOMIC DNA]</scope>
    <source>
        <strain evidence="3">CCBAU 57015</strain>
    </source>
</reference>
<dbReference type="RefSeq" id="WP_075856742.1">
    <property type="nucleotide sequence ID" value="NZ_FMAC01000017.1"/>
</dbReference>
<dbReference type="Proteomes" id="UP000186228">
    <property type="component" value="Unassembled WGS sequence"/>
</dbReference>
<accession>A0A1C3WEU4</accession>
<organism evidence="2 3">
    <name type="scientific">Rhizobium hainanense</name>
    <dbReference type="NCBI Taxonomy" id="52131"/>
    <lineage>
        <taxon>Bacteria</taxon>
        <taxon>Pseudomonadati</taxon>
        <taxon>Pseudomonadota</taxon>
        <taxon>Alphaproteobacteria</taxon>
        <taxon>Hyphomicrobiales</taxon>
        <taxon>Rhizobiaceae</taxon>
        <taxon>Rhizobium/Agrobacterium group</taxon>
        <taxon>Rhizobium</taxon>
    </lineage>
</organism>
<proteinExistence type="predicted"/>
<gene>
    <name evidence="2" type="ORF">GA0061100_11730</name>
</gene>
<keyword evidence="3" id="KW-1185">Reference proteome</keyword>
<evidence type="ECO:0000313" key="2">
    <source>
        <dbReference type="EMBL" id="SCB38530.1"/>
    </source>
</evidence>
<sequence>MLLPVGAVSAVGVSIEKPIAATAETSGLQTTATPLAVLSSTVNASVEGKLNMLLVAARERMLDSLLSAIDAASKVVNVSREPGESNTAYAQRVAAAIRSLTPPQLAVAQQRLDAQMRTPVPLPLLAAALEDPESPQAVQLALSLEQASTVEPDAVLKAVVNSYGQNAGEVETPATQAPTSAPLQKAADLAALATALAVAEESASAIPAPTPTPTPTPTTTTPATAQPAAQPAPSAQQPSQPGSLAQSPSAPAVGQATLAQTAQAQTVAQNGAIIVPQAAPAGSIAVATSPSMLASLVDDLTAGVLLTAIAAEAELPTEVALIRSPLTPPPVPRDIQQIEADIKQGLQVVISPPAMATDADLLQIISNPSSSIEKIIAQALTGNTAAQASSAQPPAANEGPKSPVSLAAMPVSLAEEPETSGALALASGKPPLQTSSVTPMAVYEAAEQATISAPLPLGVPFVVANYLPLDAPGKNSESKLLNRVDPVGDEEGGQAQDEETPQGQDEEQAHAEESSAQAEGEASDEAEAGPTSAGDNNVRPELVALPQPLRDPLHDRAFDFYRRMVAWE</sequence>